<dbReference type="Proteomes" id="UP000299102">
    <property type="component" value="Unassembled WGS sequence"/>
</dbReference>
<comment type="caution">
    <text evidence="2">The sequence shown here is derived from an EMBL/GenBank/DDBJ whole genome shotgun (WGS) entry which is preliminary data.</text>
</comment>
<sequence length="189" mass="21268">MVPLNWSDDEARRRARSASGGERASRRRPALGLAPVREPREARSVNNPFAPWLGQHVKLSVLNEVTTTISSPSPRTEPESPNPRPAIKRLRRVSQSSSGHSRSINLRPVHQKSYNPIHTLEAGTSLVILMGLRRFMGGGDPLFSVQSQYTFEAEARRREACIEALDLWRGRRPTRPLQLISDFAHLRPP</sequence>
<dbReference type="AlphaFoldDB" id="A0A4C1SFC1"/>
<feature type="region of interest" description="Disordered" evidence="1">
    <location>
        <begin position="67"/>
        <end position="109"/>
    </location>
</feature>
<organism evidence="2 3">
    <name type="scientific">Eumeta variegata</name>
    <name type="common">Bagworm moth</name>
    <name type="synonym">Eumeta japonica</name>
    <dbReference type="NCBI Taxonomy" id="151549"/>
    <lineage>
        <taxon>Eukaryota</taxon>
        <taxon>Metazoa</taxon>
        <taxon>Ecdysozoa</taxon>
        <taxon>Arthropoda</taxon>
        <taxon>Hexapoda</taxon>
        <taxon>Insecta</taxon>
        <taxon>Pterygota</taxon>
        <taxon>Neoptera</taxon>
        <taxon>Endopterygota</taxon>
        <taxon>Lepidoptera</taxon>
        <taxon>Glossata</taxon>
        <taxon>Ditrysia</taxon>
        <taxon>Tineoidea</taxon>
        <taxon>Psychidae</taxon>
        <taxon>Oiketicinae</taxon>
        <taxon>Eumeta</taxon>
    </lineage>
</organism>
<dbReference type="EMBL" id="BGZK01000004">
    <property type="protein sequence ID" value="GBO99809.1"/>
    <property type="molecule type" value="Genomic_DNA"/>
</dbReference>
<feature type="compositionally biased region" description="Low complexity" evidence="1">
    <location>
        <begin position="93"/>
        <end position="103"/>
    </location>
</feature>
<accession>A0A4C1SFC1</accession>
<reference evidence="2 3" key="1">
    <citation type="journal article" date="2019" name="Commun. Biol.">
        <title>The bagworm genome reveals a unique fibroin gene that provides high tensile strength.</title>
        <authorList>
            <person name="Kono N."/>
            <person name="Nakamura H."/>
            <person name="Ohtoshi R."/>
            <person name="Tomita M."/>
            <person name="Numata K."/>
            <person name="Arakawa K."/>
        </authorList>
    </citation>
    <scope>NUCLEOTIDE SEQUENCE [LARGE SCALE GENOMIC DNA]</scope>
</reference>
<proteinExistence type="predicted"/>
<evidence type="ECO:0000256" key="1">
    <source>
        <dbReference type="SAM" id="MobiDB-lite"/>
    </source>
</evidence>
<evidence type="ECO:0000313" key="2">
    <source>
        <dbReference type="EMBL" id="GBO99809.1"/>
    </source>
</evidence>
<name>A0A4C1SFC1_EUMVA</name>
<keyword evidence="3" id="KW-1185">Reference proteome</keyword>
<feature type="region of interest" description="Disordered" evidence="1">
    <location>
        <begin position="1"/>
        <end position="43"/>
    </location>
</feature>
<protein>
    <submittedName>
        <fullName evidence="2">Uncharacterized protein</fullName>
    </submittedName>
</protein>
<evidence type="ECO:0000313" key="3">
    <source>
        <dbReference type="Proteomes" id="UP000299102"/>
    </source>
</evidence>
<gene>
    <name evidence="2" type="ORF">EVAR_74216_1</name>
</gene>